<feature type="domain" description="HRDC" evidence="1">
    <location>
        <begin position="106"/>
        <end position="186"/>
    </location>
</feature>
<evidence type="ECO:0000259" key="1">
    <source>
        <dbReference type="PROSITE" id="PS50967"/>
    </source>
</evidence>
<gene>
    <name evidence="2" type="ORF">ERL59_15100</name>
</gene>
<keyword evidence="3" id="KW-1185">Reference proteome</keyword>
<dbReference type="OrthoDB" id="26793at2"/>
<dbReference type="PROSITE" id="PS50967">
    <property type="entry name" value="HRDC"/>
    <property type="match status" value="1"/>
</dbReference>
<evidence type="ECO:0000313" key="3">
    <source>
        <dbReference type="Proteomes" id="UP000448943"/>
    </source>
</evidence>
<dbReference type="InterPro" id="IPR044876">
    <property type="entry name" value="HRDC_dom_sf"/>
</dbReference>
<dbReference type="SUPFAM" id="SSF47819">
    <property type="entry name" value="HRDC-like"/>
    <property type="match status" value="1"/>
</dbReference>
<proteinExistence type="predicted"/>
<dbReference type="AlphaFoldDB" id="A0A6N9Q6N1"/>
<dbReference type="Proteomes" id="UP000448943">
    <property type="component" value="Unassembled WGS sequence"/>
</dbReference>
<protein>
    <recommendedName>
        <fullName evidence="1">HRDC domain-containing protein</fullName>
    </recommendedName>
</protein>
<comment type="caution">
    <text evidence="2">The sequence shown here is derived from an EMBL/GenBank/DDBJ whole genome shotgun (WGS) entry which is preliminary data.</text>
</comment>
<sequence>MKENLVYMNTLKKESDDKNESNVVQVHLFELESFWQMKVINENVETVKDLTIEEKSLEVILVQLRLKFKQYIREGYLPLYADHFNHSKSLSSKNKRTQLLYFYSEQMGNHELFEQLRGWRRQESDKLEKPPYIIASNRVLKMLSTFIPKTKEELLQIPGLATAKVDQFGDSILNITNQFERVTKFPLMWVEEQINVPQFDDWFYKKQMMK</sequence>
<dbReference type="InterPro" id="IPR010997">
    <property type="entry name" value="HRDC-like_sf"/>
</dbReference>
<dbReference type="EMBL" id="SIJB01000030">
    <property type="protein sequence ID" value="NBI30274.1"/>
    <property type="molecule type" value="Genomic_DNA"/>
</dbReference>
<reference evidence="2 3" key="1">
    <citation type="submission" date="2019-01" db="EMBL/GenBank/DDBJ databases">
        <title>Chengkuizengella sp. nov., isolated from deep-sea sediment of East Pacific Ocean.</title>
        <authorList>
            <person name="Yang J."/>
            <person name="Lai Q."/>
            <person name="Shao Z."/>
        </authorList>
    </citation>
    <scope>NUCLEOTIDE SEQUENCE [LARGE SCALE GENOMIC DNA]</scope>
    <source>
        <strain evidence="2 3">YPA3-1-1</strain>
    </source>
</reference>
<dbReference type="Pfam" id="PF00570">
    <property type="entry name" value="HRDC"/>
    <property type="match status" value="1"/>
</dbReference>
<dbReference type="RefSeq" id="WP_160647080.1">
    <property type="nucleotide sequence ID" value="NZ_SIJB01000030.1"/>
</dbReference>
<name>A0A6N9Q6N1_9BACL</name>
<dbReference type="Gene3D" id="1.10.150.80">
    <property type="entry name" value="HRDC domain"/>
    <property type="match status" value="1"/>
</dbReference>
<evidence type="ECO:0000313" key="2">
    <source>
        <dbReference type="EMBL" id="NBI30274.1"/>
    </source>
</evidence>
<dbReference type="InterPro" id="IPR002121">
    <property type="entry name" value="HRDC_dom"/>
</dbReference>
<organism evidence="2 3">
    <name type="scientific">Chengkuizengella marina</name>
    <dbReference type="NCBI Taxonomy" id="2507566"/>
    <lineage>
        <taxon>Bacteria</taxon>
        <taxon>Bacillati</taxon>
        <taxon>Bacillota</taxon>
        <taxon>Bacilli</taxon>
        <taxon>Bacillales</taxon>
        <taxon>Paenibacillaceae</taxon>
        <taxon>Chengkuizengella</taxon>
    </lineage>
</organism>
<dbReference type="GO" id="GO:0003676">
    <property type="term" value="F:nucleic acid binding"/>
    <property type="evidence" value="ECO:0007669"/>
    <property type="project" value="InterPro"/>
</dbReference>
<dbReference type="GO" id="GO:0000166">
    <property type="term" value="F:nucleotide binding"/>
    <property type="evidence" value="ECO:0007669"/>
    <property type="project" value="InterPro"/>
</dbReference>
<accession>A0A6N9Q6N1</accession>